<evidence type="ECO:0000313" key="2">
    <source>
        <dbReference type="EMBL" id="CAB3255146.1"/>
    </source>
</evidence>
<name>A0A8S1B6F3_ARCPL</name>
<proteinExistence type="predicted"/>
<keyword evidence="4" id="KW-1185">Reference proteome</keyword>
<organism evidence="2 4">
    <name type="scientific">Arctia plantaginis</name>
    <name type="common">Wood tiger moth</name>
    <name type="synonym">Phalaena plantaginis</name>
    <dbReference type="NCBI Taxonomy" id="874455"/>
    <lineage>
        <taxon>Eukaryota</taxon>
        <taxon>Metazoa</taxon>
        <taxon>Ecdysozoa</taxon>
        <taxon>Arthropoda</taxon>
        <taxon>Hexapoda</taxon>
        <taxon>Insecta</taxon>
        <taxon>Pterygota</taxon>
        <taxon>Neoptera</taxon>
        <taxon>Endopterygota</taxon>
        <taxon>Lepidoptera</taxon>
        <taxon>Glossata</taxon>
        <taxon>Ditrysia</taxon>
        <taxon>Noctuoidea</taxon>
        <taxon>Erebidae</taxon>
        <taxon>Arctiinae</taxon>
        <taxon>Arctia</taxon>
    </lineage>
</organism>
<dbReference type="Proteomes" id="UP000494256">
    <property type="component" value="Unassembled WGS sequence"/>
</dbReference>
<evidence type="ECO:0000313" key="4">
    <source>
        <dbReference type="Proteomes" id="UP000494106"/>
    </source>
</evidence>
<dbReference type="AlphaFoldDB" id="A0A8S1B6F3"/>
<dbReference type="Proteomes" id="UP000494106">
    <property type="component" value="Unassembled WGS sequence"/>
</dbReference>
<keyword evidence="1" id="KW-0732">Signal</keyword>
<feature type="signal peptide" evidence="1">
    <location>
        <begin position="1"/>
        <end position="19"/>
    </location>
</feature>
<sequence length="75" mass="7416">MKYLVIFLAVLAVLAAVQAKPFLPGLDVVQKAVGSLAGGAVGGAAGAVKGGVDGIKNGLHNGVDFMDVGRGLINQ</sequence>
<dbReference type="EMBL" id="CADEBC010000570">
    <property type="protein sequence ID" value="CAB3255146.1"/>
    <property type="molecule type" value="Genomic_DNA"/>
</dbReference>
<evidence type="ECO:0000313" key="3">
    <source>
        <dbReference type="EMBL" id="CAB3258732.1"/>
    </source>
</evidence>
<reference evidence="4 5" key="1">
    <citation type="submission" date="2020-04" db="EMBL/GenBank/DDBJ databases">
        <authorList>
            <person name="Wallbank WR R."/>
            <person name="Pardo Diaz C."/>
            <person name="Kozak K."/>
            <person name="Martin S."/>
            <person name="Jiggins C."/>
            <person name="Moest M."/>
            <person name="Warren A I."/>
            <person name="Byers J.R.P. K."/>
            <person name="Montejo-Kovacevich G."/>
            <person name="Yen C E."/>
        </authorList>
    </citation>
    <scope>NUCLEOTIDE SEQUENCE [LARGE SCALE GENOMIC DNA]</scope>
</reference>
<dbReference type="EMBL" id="CADEBD010000665">
    <property type="protein sequence ID" value="CAB3258732.1"/>
    <property type="molecule type" value="Genomic_DNA"/>
</dbReference>
<gene>
    <name evidence="2" type="ORF">APLA_LOCUS14728</name>
    <name evidence="3" type="ORF">APLA_LOCUS16355</name>
</gene>
<evidence type="ECO:0000256" key="1">
    <source>
        <dbReference type="SAM" id="SignalP"/>
    </source>
</evidence>
<feature type="chain" id="PRO_5036434385" evidence="1">
    <location>
        <begin position="20"/>
        <end position="75"/>
    </location>
</feature>
<accession>A0A8S1B6F3</accession>
<evidence type="ECO:0000313" key="5">
    <source>
        <dbReference type="Proteomes" id="UP000494256"/>
    </source>
</evidence>
<comment type="caution">
    <text evidence="2">The sequence shown here is derived from an EMBL/GenBank/DDBJ whole genome shotgun (WGS) entry which is preliminary data.</text>
</comment>
<protein>
    <submittedName>
        <fullName evidence="2">Uncharacterized protein</fullName>
    </submittedName>
</protein>